<reference evidence="1 2" key="1">
    <citation type="submission" date="2016-10" db="EMBL/GenBank/DDBJ databases">
        <title>The Draft Genome Sequence of Actinokineospora bangkokensis 44EHWT reveals the biosynthetic pathway of antifungal compounds Thailandins with unusual extender unit butylmalonyl-CoA.</title>
        <authorList>
            <person name="Greule A."/>
            <person name="Intra B."/>
            <person name="Flemming S."/>
            <person name="Rommel M.G."/>
            <person name="Panbangred W."/>
            <person name="Bechthold A."/>
        </authorList>
    </citation>
    <scope>NUCLEOTIDE SEQUENCE [LARGE SCALE GENOMIC DNA]</scope>
    <source>
        <strain evidence="1 2">44EHW</strain>
    </source>
</reference>
<proteinExistence type="predicted"/>
<name>A0A1Q9LFL7_9PSEU</name>
<dbReference type="EMBL" id="MKQR01000026">
    <property type="protein sequence ID" value="OLR90818.1"/>
    <property type="molecule type" value="Genomic_DNA"/>
</dbReference>
<protein>
    <submittedName>
        <fullName evidence="1">Uncharacterized protein</fullName>
    </submittedName>
</protein>
<sequence>MTRVRTEQGLERLARERGGDGNWVAAVPERVRETARGDHSVQGENMDGVQLSPAELQATEAELGALQSQLEAQLALARSLTEPLHDGTGPVAAPMRREFLHRADAEGGVEAALHEYIAEVAQVRTWIGEALAAYTATDAERAQAFTQIADGMTTVHRGTL</sequence>
<dbReference type="OrthoDB" id="3696327at2"/>
<gene>
    <name evidence="1" type="ORF">BJP25_30070</name>
</gene>
<dbReference type="Proteomes" id="UP000186040">
    <property type="component" value="Unassembled WGS sequence"/>
</dbReference>
<accession>A0A1Q9LFL7</accession>
<keyword evidence="2" id="KW-1185">Reference proteome</keyword>
<evidence type="ECO:0000313" key="2">
    <source>
        <dbReference type="Proteomes" id="UP000186040"/>
    </source>
</evidence>
<dbReference type="RefSeq" id="WP_075977489.1">
    <property type="nucleotide sequence ID" value="NZ_MKQR01000026.1"/>
</dbReference>
<dbReference type="STRING" id="1193682.BJP25_30070"/>
<organism evidence="1 2">
    <name type="scientific">Actinokineospora bangkokensis</name>
    <dbReference type="NCBI Taxonomy" id="1193682"/>
    <lineage>
        <taxon>Bacteria</taxon>
        <taxon>Bacillati</taxon>
        <taxon>Actinomycetota</taxon>
        <taxon>Actinomycetes</taxon>
        <taxon>Pseudonocardiales</taxon>
        <taxon>Pseudonocardiaceae</taxon>
        <taxon>Actinokineospora</taxon>
    </lineage>
</organism>
<comment type="caution">
    <text evidence="1">The sequence shown here is derived from an EMBL/GenBank/DDBJ whole genome shotgun (WGS) entry which is preliminary data.</text>
</comment>
<dbReference type="AlphaFoldDB" id="A0A1Q9LFL7"/>
<evidence type="ECO:0000313" key="1">
    <source>
        <dbReference type="EMBL" id="OLR90818.1"/>
    </source>
</evidence>